<dbReference type="Proteomes" id="UP000176037">
    <property type="component" value="Unassembled WGS sequence"/>
</dbReference>
<dbReference type="Pfam" id="PF10725">
    <property type="entry name" value="DUF2517"/>
    <property type="match status" value="1"/>
</dbReference>
<dbReference type="EMBL" id="MJIC01000017">
    <property type="protein sequence ID" value="OFI32402.1"/>
    <property type="molecule type" value="Genomic_DNA"/>
</dbReference>
<evidence type="ECO:0000313" key="1">
    <source>
        <dbReference type="EMBL" id="OFI32402.1"/>
    </source>
</evidence>
<sequence length="77" mass="8897">MKNKPAIPSNSQERNASTHKIMAITPGMPAMPPMLLWQDTKRLYRALQRMLKKTTQKIYGISTNSNEKPVHRQRHQA</sequence>
<proteinExistence type="predicted"/>
<organism evidence="1 2">
    <name type="scientific">Alteromonas lipolytica</name>
    <dbReference type="NCBI Taxonomy" id="1856405"/>
    <lineage>
        <taxon>Bacteria</taxon>
        <taxon>Pseudomonadati</taxon>
        <taxon>Pseudomonadota</taxon>
        <taxon>Gammaproteobacteria</taxon>
        <taxon>Alteromonadales</taxon>
        <taxon>Alteromonadaceae</taxon>
        <taxon>Alteromonas/Salinimonas group</taxon>
        <taxon>Alteromonas</taxon>
    </lineage>
</organism>
<keyword evidence="2" id="KW-1185">Reference proteome</keyword>
<dbReference type="STRING" id="1856405.BFC17_06715"/>
<protein>
    <submittedName>
        <fullName evidence="1">Uncharacterized protein</fullName>
    </submittedName>
</protein>
<accession>A0A1E8F909</accession>
<dbReference type="AlphaFoldDB" id="A0A1E8F909"/>
<evidence type="ECO:0000313" key="2">
    <source>
        <dbReference type="Proteomes" id="UP000176037"/>
    </source>
</evidence>
<name>A0A1E8F909_9ALTE</name>
<dbReference type="InterPro" id="IPR019663">
    <property type="entry name" value="YbfA"/>
</dbReference>
<reference evidence="1 2" key="1">
    <citation type="submission" date="2016-09" db="EMBL/GenBank/DDBJ databases">
        <title>Alteromonas lipolytica, a new species isolated from sea water.</title>
        <authorList>
            <person name="Wu Y.-H."/>
            <person name="Cheng H."/>
            <person name="Xu X.-W."/>
        </authorList>
    </citation>
    <scope>NUCLEOTIDE SEQUENCE [LARGE SCALE GENOMIC DNA]</scope>
    <source>
        <strain evidence="1 2">JW12</strain>
    </source>
</reference>
<comment type="caution">
    <text evidence="1">The sequence shown here is derived from an EMBL/GenBank/DDBJ whole genome shotgun (WGS) entry which is preliminary data.</text>
</comment>
<dbReference type="RefSeq" id="WP_070178386.1">
    <property type="nucleotide sequence ID" value="NZ_MJIC01000017.1"/>
</dbReference>
<gene>
    <name evidence="1" type="ORF">BFC17_06715</name>
</gene>